<proteinExistence type="predicted"/>
<dbReference type="EMBL" id="FQWY01000002">
    <property type="protein sequence ID" value="SHG37960.1"/>
    <property type="molecule type" value="Genomic_DNA"/>
</dbReference>
<accession>A0A1M5JCI1</accession>
<protein>
    <submittedName>
        <fullName evidence="2">Addiction module toxin, RelE/StbE family</fullName>
    </submittedName>
</protein>
<dbReference type="Gene3D" id="3.30.2310.20">
    <property type="entry name" value="RelE-like"/>
    <property type="match status" value="1"/>
</dbReference>
<dbReference type="Pfam" id="PF05016">
    <property type="entry name" value="ParE_toxin"/>
    <property type="match status" value="1"/>
</dbReference>
<evidence type="ECO:0000313" key="3">
    <source>
        <dbReference type="Proteomes" id="UP000242329"/>
    </source>
</evidence>
<reference evidence="3" key="1">
    <citation type="submission" date="2016-11" db="EMBL/GenBank/DDBJ databases">
        <authorList>
            <person name="Varghese N."/>
            <person name="Submissions S."/>
        </authorList>
    </citation>
    <scope>NUCLEOTIDE SEQUENCE [LARGE SCALE GENOMIC DNA]</scope>
    <source>
        <strain evidence="3">DSM 11003</strain>
    </source>
</reference>
<evidence type="ECO:0000256" key="1">
    <source>
        <dbReference type="ARBA" id="ARBA00022649"/>
    </source>
</evidence>
<dbReference type="RefSeq" id="WP_073088790.1">
    <property type="nucleotide sequence ID" value="NZ_FQWY01000002.1"/>
</dbReference>
<dbReference type="InterPro" id="IPR007712">
    <property type="entry name" value="RelE/ParE_toxin"/>
</dbReference>
<dbReference type="OrthoDB" id="3268478at2"/>
<keyword evidence="3" id="KW-1185">Reference proteome</keyword>
<organism evidence="2 3">
    <name type="scientific">Thermosyntropha lipolytica DSM 11003</name>
    <dbReference type="NCBI Taxonomy" id="1123382"/>
    <lineage>
        <taxon>Bacteria</taxon>
        <taxon>Bacillati</taxon>
        <taxon>Bacillota</taxon>
        <taxon>Clostridia</taxon>
        <taxon>Eubacteriales</taxon>
        <taxon>Syntrophomonadaceae</taxon>
        <taxon>Thermosyntropha</taxon>
    </lineage>
</organism>
<gene>
    <name evidence="2" type="ORF">SAMN02745221_00052</name>
</gene>
<name>A0A1M5JCI1_9FIRM</name>
<dbReference type="InterPro" id="IPR035093">
    <property type="entry name" value="RelE/ParE_toxin_dom_sf"/>
</dbReference>
<evidence type="ECO:0000313" key="2">
    <source>
        <dbReference type="EMBL" id="SHG37960.1"/>
    </source>
</evidence>
<dbReference type="AlphaFoldDB" id="A0A1M5JCI1"/>
<dbReference type="STRING" id="1123382.SAMN02745221_00052"/>
<sequence length="102" mass="12016">MKYEIRYLPLASKDLYNIVSYIADELKAPKAAMDLIDALDTSISRLAQFPYSCRIYYPEKSLENEYRVLPVKNYLVFYVVKEQVVEIHRVIYAKMDLSKVIK</sequence>
<dbReference type="NCBIfam" id="TIGR02385">
    <property type="entry name" value="RelE_StbE"/>
    <property type="match status" value="1"/>
</dbReference>
<dbReference type="Proteomes" id="UP000242329">
    <property type="component" value="Unassembled WGS sequence"/>
</dbReference>
<keyword evidence="1" id="KW-1277">Toxin-antitoxin system</keyword>